<dbReference type="Pfam" id="PF08281">
    <property type="entry name" value="Sigma70_r4_2"/>
    <property type="match status" value="1"/>
</dbReference>
<dbReference type="Pfam" id="PF04542">
    <property type="entry name" value="Sigma70_r2"/>
    <property type="match status" value="1"/>
</dbReference>
<keyword evidence="8" id="KW-1185">Reference proteome</keyword>
<proteinExistence type="inferred from homology"/>
<dbReference type="SUPFAM" id="SSF88659">
    <property type="entry name" value="Sigma3 and sigma4 domains of RNA polymerase sigma factors"/>
    <property type="match status" value="1"/>
</dbReference>
<dbReference type="GO" id="GO:0006352">
    <property type="term" value="P:DNA-templated transcription initiation"/>
    <property type="evidence" value="ECO:0007669"/>
    <property type="project" value="InterPro"/>
</dbReference>
<dbReference type="GO" id="GO:0003677">
    <property type="term" value="F:DNA binding"/>
    <property type="evidence" value="ECO:0007669"/>
    <property type="project" value="InterPro"/>
</dbReference>
<dbReference type="GO" id="GO:0016987">
    <property type="term" value="F:sigma factor activity"/>
    <property type="evidence" value="ECO:0007669"/>
    <property type="project" value="UniProtKB-KW"/>
</dbReference>
<dbReference type="NCBIfam" id="TIGR02989">
    <property type="entry name" value="Sig-70_gvs1"/>
    <property type="match status" value="1"/>
</dbReference>
<dbReference type="OrthoDB" id="6383365at2"/>
<dbReference type="InterPro" id="IPR014284">
    <property type="entry name" value="RNA_pol_sigma-70_dom"/>
</dbReference>
<name>A0A518APG9_9BACT</name>
<dbReference type="InterPro" id="IPR007627">
    <property type="entry name" value="RNA_pol_sigma70_r2"/>
</dbReference>
<evidence type="ECO:0000259" key="6">
    <source>
        <dbReference type="Pfam" id="PF08281"/>
    </source>
</evidence>
<dbReference type="InterPro" id="IPR039425">
    <property type="entry name" value="RNA_pol_sigma-70-like"/>
</dbReference>
<dbReference type="InterPro" id="IPR014331">
    <property type="entry name" value="RNA_pol_sigma70_ECF_RHOBA"/>
</dbReference>
<gene>
    <name evidence="7" type="ORF">Pan181_28110</name>
</gene>
<reference evidence="7 8" key="1">
    <citation type="submission" date="2019-02" db="EMBL/GenBank/DDBJ databases">
        <title>Deep-cultivation of Planctomycetes and their phenomic and genomic characterization uncovers novel biology.</title>
        <authorList>
            <person name="Wiegand S."/>
            <person name="Jogler M."/>
            <person name="Boedeker C."/>
            <person name="Pinto D."/>
            <person name="Vollmers J."/>
            <person name="Rivas-Marin E."/>
            <person name="Kohn T."/>
            <person name="Peeters S.H."/>
            <person name="Heuer A."/>
            <person name="Rast P."/>
            <person name="Oberbeckmann S."/>
            <person name="Bunk B."/>
            <person name="Jeske O."/>
            <person name="Meyerdierks A."/>
            <person name="Storesund J.E."/>
            <person name="Kallscheuer N."/>
            <person name="Luecker S."/>
            <person name="Lage O.M."/>
            <person name="Pohl T."/>
            <person name="Merkel B.J."/>
            <person name="Hornburger P."/>
            <person name="Mueller R.-W."/>
            <person name="Bruemmer F."/>
            <person name="Labrenz M."/>
            <person name="Spormann A.M."/>
            <person name="Op den Camp H."/>
            <person name="Overmann J."/>
            <person name="Amann R."/>
            <person name="Jetten M.S.M."/>
            <person name="Mascher T."/>
            <person name="Medema M.H."/>
            <person name="Devos D.P."/>
            <person name="Kaster A.-K."/>
            <person name="Ovreas L."/>
            <person name="Rohde M."/>
            <person name="Galperin M.Y."/>
            <person name="Jogler C."/>
        </authorList>
    </citation>
    <scope>NUCLEOTIDE SEQUENCE [LARGE SCALE GENOMIC DNA]</scope>
    <source>
        <strain evidence="7 8">Pan181</strain>
    </source>
</reference>
<dbReference type="InterPro" id="IPR013324">
    <property type="entry name" value="RNA_pol_sigma_r3/r4-like"/>
</dbReference>
<evidence type="ECO:0000256" key="1">
    <source>
        <dbReference type="ARBA" id="ARBA00010641"/>
    </source>
</evidence>
<dbReference type="InterPro" id="IPR013249">
    <property type="entry name" value="RNA_pol_sigma70_r4_t2"/>
</dbReference>
<dbReference type="KEGG" id="amuc:Pan181_28110"/>
<dbReference type="EMBL" id="CP036278">
    <property type="protein sequence ID" value="QDU56601.1"/>
    <property type="molecule type" value="Genomic_DNA"/>
</dbReference>
<dbReference type="PANTHER" id="PTHR43133">
    <property type="entry name" value="RNA POLYMERASE ECF-TYPE SIGMA FACTO"/>
    <property type="match status" value="1"/>
</dbReference>
<protein>
    <submittedName>
        <fullName evidence="7">RNA polymerase sigma factor</fullName>
    </submittedName>
</protein>
<sequence>MANSRSPSDPTPEAVFIQAMAKHQRYLHAFIKSLVPTYADADDILQETSLALWEKRDQYDSSRDFFPWACGVAHIQVLRHRRKAASDKLWFNDEVLDLLAEQMMEDTKLFEFRREALDLCIEKLPGADRKVVELRYQDNSSLSDLSQQLGSSSRTIQRTMVRVRHLLHRCISAKLREWQVA</sequence>
<keyword evidence="2" id="KW-0805">Transcription regulation</keyword>
<evidence type="ECO:0000256" key="3">
    <source>
        <dbReference type="ARBA" id="ARBA00023082"/>
    </source>
</evidence>
<accession>A0A518APG9</accession>
<dbReference type="InterPro" id="IPR036388">
    <property type="entry name" value="WH-like_DNA-bd_sf"/>
</dbReference>
<dbReference type="Gene3D" id="1.10.1740.10">
    <property type="match status" value="1"/>
</dbReference>
<dbReference type="Gene3D" id="1.10.10.10">
    <property type="entry name" value="Winged helix-like DNA-binding domain superfamily/Winged helix DNA-binding domain"/>
    <property type="match status" value="1"/>
</dbReference>
<evidence type="ECO:0000259" key="5">
    <source>
        <dbReference type="Pfam" id="PF04542"/>
    </source>
</evidence>
<evidence type="ECO:0000256" key="4">
    <source>
        <dbReference type="ARBA" id="ARBA00023163"/>
    </source>
</evidence>
<keyword evidence="3" id="KW-0731">Sigma factor</keyword>
<dbReference type="PANTHER" id="PTHR43133:SF51">
    <property type="entry name" value="RNA POLYMERASE SIGMA FACTOR"/>
    <property type="match status" value="1"/>
</dbReference>
<dbReference type="InterPro" id="IPR013325">
    <property type="entry name" value="RNA_pol_sigma_r2"/>
</dbReference>
<keyword evidence="4" id="KW-0804">Transcription</keyword>
<dbReference type="SUPFAM" id="SSF88946">
    <property type="entry name" value="Sigma2 domain of RNA polymerase sigma factors"/>
    <property type="match status" value="1"/>
</dbReference>
<dbReference type="Proteomes" id="UP000315750">
    <property type="component" value="Chromosome"/>
</dbReference>
<evidence type="ECO:0000256" key="2">
    <source>
        <dbReference type="ARBA" id="ARBA00023015"/>
    </source>
</evidence>
<dbReference type="NCBIfam" id="TIGR02937">
    <property type="entry name" value="sigma70-ECF"/>
    <property type="match status" value="1"/>
</dbReference>
<evidence type="ECO:0000313" key="8">
    <source>
        <dbReference type="Proteomes" id="UP000315750"/>
    </source>
</evidence>
<feature type="domain" description="RNA polymerase sigma factor 70 region 4 type 2" evidence="6">
    <location>
        <begin position="114"/>
        <end position="164"/>
    </location>
</feature>
<evidence type="ECO:0000313" key="7">
    <source>
        <dbReference type="EMBL" id="QDU56601.1"/>
    </source>
</evidence>
<dbReference type="AlphaFoldDB" id="A0A518APG9"/>
<dbReference type="RefSeq" id="WP_145247315.1">
    <property type="nucleotide sequence ID" value="NZ_CP036278.1"/>
</dbReference>
<feature type="domain" description="RNA polymerase sigma-70 region 2" evidence="5">
    <location>
        <begin position="21"/>
        <end position="85"/>
    </location>
</feature>
<organism evidence="7 8">
    <name type="scientific">Aeoliella mucimassa</name>
    <dbReference type="NCBI Taxonomy" id="2527972"/>
    <lineage>
        <taxon>Bacteria</taxon>
        <taxon>Pseudomonadati</taxon>
        <taxon>Planctomycetota</taxon>
        <taxon>Planctomycetia</taxon>
        <taxon>Pirellulales</taxon>
        <taxon>Lacipirellulaceae</taxon>
        <taxon>Aeoliella</taxon>
    </lineage>
</organism>
<comment type="similarity">
    <text evidence="1">Belongs to the sigma-70 factor family. ECF subfamily.</text>
</comment>